<protein>
    <submittedName>
        <fullName evidence="6">Bile acid:sodium symporter</fullName>
    </submittedName>
</protein>
<evidence type="ECO:0000313" key="7">
    <source>
        <dbReference type="Proteomes" id="UP001301388"/>
    </source>
</evidence>
<keyword evidence="7" id="KW-1185">Reference proteome</keyword>
<evidence type="ECO:0000256" key="4">
    <source>
        <dbReference type="ARBA" id="ARBA00023136"/>
    </source>
</evidence>
<evidence type="ECO:0000256" key="2">
    <source>
        <dbReference type="ARBA" id="ARBA00022692"/>
    </source>
</evidence>
<dbReference type="InterPro" id="IPR002657">
    <property type="entry name" value="BilAc:Na_symport/Acr3"/>
</dbReference>
<dbReference type="Proteomes" id="UP001301388">
    <property type="component" value="Unassembled WGS sequence"/>
</dbReference>
<feature type="transmembrane region" description="Helical" evidence="5">
    <location>
        <begin position="228"/>
        <end position="246"/>
    </location>
</feature>
<feature type="transmembrane region" description="Helical" evidence="5">
    <location>
        <begin position="6"/>
        <end position="27"/>
    </location>
</feature>
<keyword evidence="2 5" id="KW-0812">Transmembrane</keyword>
<keyword evidence="3 5" id="KW-1133">Transmembrane helix</keyword>
<gene>
    <name evidence="6" type="ORF">VB774_21625</name>
</gene>
<feature type="transmembrane region" description="Helical" evidence="5">
    <location>
        <begin position="172"/>
        <end position="190"/>
    </location>
</feature>
<evidence type="ECO:0000256" key="1">
    <source>
        <dbReference type="ARBA" id="ARBA00004141"/>
    </source>
</evidence>
<reference evidence="6 7" key="1">
    <citation type="submission" date="2023-12" db="EMBL/GenBank/DDBJ databases">
        <title>Baltic Sea Cyanobacteria.</title>
        <authorList>
            <person name="Delbaje E."/>
            <person name="Fewer D.P."/>
            <person name="Shishido T.K."/>
        </authorList>
    </citation>
    <scope>NUCLEOTIDE SEQUENCE [LARGE SCALE GENOMIC DNA]</scope>
    <source>
        <strain evidence="6 7">UHCC 0370</strain>
    </source>
</reference>
<sequence length="293" mass="32215">MIDNPLSSSIQIVIFFFLFSFLLSVALEKPKQEILTLMKSSLMGRSLFANFILMPIMCLILIWLFRLPPEISVGLLMVALAPGGMLGLHFARIAKGNLAYAVGLIIMLSMLSIVIAPMLIYLIFPSIAAKDGFIVSLLSRLLLFIIPPFLVGQIVQHWLPSIAMKVQKLSSFLSIVLFITLTVVTSKFKVLDTQALGWNGLAAIVAFIGISWFVGWQMGGSELENRKVLAITTSMRNVAICLLIATSSGVNRNTESTMLAFNVLLTPMNLVFAEAMKRVELTSQKQVTQSDAD</sequence>
<dbReference type="EMBL" id="JAYGIE010000114">
    <property type="protein sequence ID" value="MEA5480240.1"/>
    <property type="molecule type" value="Genomic_DNA"/>
</dbReference>
<evidence type="ECO:0000313" key="6">
    <source>
        <dbReference type="EMBL" id="MEA5480240.1"/>
    </source>
</evidence>
<organism evidence="6 7">
    <name type="scientific">Pseudanabaena galeata UHCC 0370</name>
    <dbReference type="NCBI Taxonomy" id="3110310"/>
    <lineage>
        <taxon>Bacteria</taxon>
        <taxon>Bacillati</taxon>
        <taxon>Cyanobacteriota</taxon>
        <taxon>Cyanophyceae</taxon>
        <taxon>Pseudanabaenales</taxon>
        <taxon>Pseudanabaenaceae</taxon>
        <taxon>Pseudanabaena</taxon>
    </lineage>
</organism>
<dbReference type="PANTHER" id="PTHR10361">
    <property type="entry name" value="SODIUM-BILE ACID COTRANSPORTER"/>
    <property type="match status" value="1"/>
</dbReference>
<keyword evidence="4 5" id="KW-0472">Membrane</keyword>
<evidence type="ECO:0000256" key="5">
    <source>
        <dbReference type="SAM" id="Phobius"/>
    </source>
</evidence>
<name>A0ABU5TQ16_9CYAN</name>
<accession>A0ABU5TQ16</accession>
<comment type="caution">
    <text evidence="6">The sequence shown here is derived from an EMBL/GenBank/DDBJ whole genome shotgun (WGS) entry which is preliminary data.</text>
</comment>
<feature type="transmembrane region" description="Helical" evidence="5">
    <location>
        <begin position="133"/>
        <end position="151"/>
    </location>
</feature>
<feature type="transmembrane region" description="Helical" evidence="5">
    <location>
        <begin position="196"/>
        <end position="216"/>
    </location>
</feature>
<proteinExistence type="predicted"/>
<feature type="transmembrane region" description="Helical" evidence="5">
    <location>
        <begin position="47"/>
        <end position="65"/>
    </location>
</feature>
<evidence type="ECO:0000256" key="3">
    <source>
        <dbReference type="ARBA" id="ARBA00022989"/>
    </source>
</evidence>
<comment type="subcellular location">
    <subcellularLocation>
        <location evidence="1">Membrane</location>
        <topology evidence="1">Multi-pass membrane protein</topology>
    </subcellularLocation>
</comment>
<dbReference type="PANTHER" id="PTHR10361:SF28">
    <property type="entry name" value="P3 PROTEIN-RELATED"/>
    <property type="match status" value="1"/>
</dbReference>
<dbReference type="RefSeq" id="WP_323263290.1">
    <property type="nucleotide sequence ID" value="NZ_JAYGIE010000114.1"/>
</dbReference>
<dbReference type="Gene3D" id="1.20.1530.20">
    <property type="match status" value="1"/>
</dbReference>
<dbReference type="InterPro" id="IPR004710">
    <property type="entry name" value="Bilac:Na_transpt"/>
</dbReference>
<dbReference type="InterPro" id="IPR038770">
    <property type="entry name" value="Na+/solute_symporter_sf"/>
</dbReference>
<feature type="transmembrane region" description="Helical" evidence="5">
    <location>
        <begin position="98"/>
        <end position="127"/>
    </location>
</feature>
<feature type="transmembrane region" description="Helical" evidence="5">
    <location>
        <begin position="71"/>
        <end position="91"/>
    </location>
</feature>
<dbReference type="Pfam" id="PF01758">
    <property type="entry name" value="SBF"/>
    <property type="match status" value="1"/>
</dbReference>